<dbReference type="AlphaFoldDB" id="A0A1I6GC97"/>
<protein>
    <submittedName>
        <fullName evidence="2">Uncharacterized protein</fullName>
    </submittedName>
</protein>
<evidence type="ECO:0000313" key="3">
    <source>
        <dbReference type="Proteomes" id="UP000199424"/>
    </source>
</evidence>
<dbReference type="EMBL" id="FOYU01000001">
    <property type="protein sequence ID" value="SFR39761.1"/>
    <property type="molecule type" value="Genomic_DNA"/>
</dbReference>
<evidence type="ECO:0000256" key="1">
    <source>
        <dbReference type="SAM" id="Phobius"/>
    </source>
</evidence>
<proteinExistence type="predicted"/>
<accession>A0A1I6GC97</accession>
<evidence type="ECO:0000313" key="2">
    <source>
        <dbReference type="EMBL" id="SFR39761.1"/>
    </source>
</evidence>
<dbReference type="Proteomes" id="UP000199424">
    <property type="component" value="Unassembled WGS sequence"/>
</dbReference>
<dbReference type="RefSeq" id="WP_092854859.1">
    <property type="nucleotide sequence ID" value="NZ_FOYU01000001.1"/>
</dbReference>
<keyword evidence="1" id="KW-0812">Transmembrane</keyword>
<feature type="transmembrane region" description="Helical" evidence="1">
    <location>
        <begin position="9"/>
        <end position="29"/>
    </location>
</feature>
<gene>
    <name evidence="2" type="ORF">SAMN04488070_0459</name>
</gene>
<keyword evidence="3" id="KW-1185">Reference proteome</keyword>
<reference evidence="3" key="1">
    <citation type="submission" date="2016-10" db="EMBL/GenBank/DDBJ databases">
        <authorList>
            <person name="Varghese N."/>
            <person name="Submissions S."/>
        </authorList>
    </citation>
    <scope>NUCLEOTIDE SEQUENCE [LARGE SCALE GENOMIC DNA]</scope>
    <source>
        <strain evidence="3">CGMCC 1.7285</strain>
    </source>
</reference>
<organism evidence="2 3">
    <name type="scientific">Pseudidiomarina maritima</name>
    <dbReference type="NCBI Taxonomy" id="519453"/>
    <lineage>
        <taxon>Bacteria</taxon>
        <taxon>Pseudomonadati</taxon>
        <taxon>Pseudomonadota</taxon>
        <taxon>Gammaproteobacteria</taxon>
        <taxon>Alteromonadales</taxon>
        <taxon>Idiomarinaceae</taxon>
        <taxon>Pseudidiomarina</taxon>
    </lineage>
</organism>
<keyword evidence="1" id="KW-1133">Transmembrane helix</keyword>
<name>A0A1I6GC97_9GAMM</name>
<sequence length="147" mass="17595">MTNRFKRQLLLGVGVLLLECVMILLYRQLATSSTIKNRNDLYQQLLERSGKLNRDLPKLLDRQTRFERAEVVNYGMRFIYSLVDVDKYQHNIEDIRQQLQPAMLRQYCASESLKFYREQADFLVIRYLDRDETLLFELRFTADQCTS</sequence>
<keyword evidence="1" id="KW-0472">Membrane</keyword>